<dbReference type="GO" id="GO:0005524">
    <property type="term" value="F:ATP binding"/>
    <property type="evidence" value="ECO:0007669"/>
    <property type="project" value="UniProtKB-UniRule"/>
</dbReference>
<evidence type="ECO:0000313" key="13">
    <source>
        <dbReference type="EMBL" id="OGF53690.1"/>
    </source>
</evidence>
<evidence type="ECO:0000256" key="1">
    <source>
        <dbReference type="ARBA" id="ARBA00022472"/>
    </source>
</evidence>
<dbReference type="EC" id="3.6.4.-" evidence="9 10"/>
<organism evidence="13 14">
    <name type="scientific">Fraserbacteria sp. (strain RBG_16_55_9)</name>
    <dbReference type="NCBI Taxonomy" id="1817864"/>
    <lineage>
        <taxon>Bacteria</taxon>
        <taxon>Candidatus Fraseribacteriota</taxon>
    </lineage>
</organism>
<dbReference type="Proteomes" id="UP000179157">
    <property type="component" value="Unassembled WGS sequence"/>
</dbReference>
<keyword evidence="7 9" id="KW-0805">Transcription regulation</keyword>
<comment type="similarity">
    <text evidence="9 11">Belongs to the Rho family.</text>
</comment>
<dbReference type="SUPFAM" id="SSF68912">
    <property type="entry name" value="Rho N-terminal domain-like"/>
    <property type="match status" value="1"/>
</dbReference>
<dbReference type="InterPro" id="IPR011112">
    <property type="entry name" value="Rho-like_N"/>
</dbReference>
<keyword evidence="5 9" id="KW-0067">ATP-binding</keyword>
<keyword evidence="1 9" id="KW-0806">Transcription termination</keyword>
<dbReference type="GO" id="GO:0006353">
    <property type="term" value="P:DNA-templated transcription termination"/>
    <property type="evidence" value="ECO:0007669"/>
    <property type="project" value="UniProtKB-UniRule"/>
</dbReference>
<dbReference type="CDD" id="cd01128">
    <property type="entry name" value="rho_factor_C"/>
    <property type="match status" value="1"/>
</dbReference>
<dbReference type="InterPro" id="IPR041703">
    <property type="entry name" value="Rho_factor_ATP-bd"/>
</dbReference>
<gene>
    <name evidence="9" type="primary">rho</name>
    <name evidence="13" type="ORF">A2Z21_01385</name>
</gene>
<dbReference type="InterPro" id="IPR011129">
    <property type="entry name" value="CSD"/>
</dbReference>
<dbReference type="NCBIfam" id="TIGR00767">
    <property type="entry name" value="rho"/>
    <property type="match status" value="1"/>
</dbReference>
<feature type="domain" description="Rho RNA-BD" evidence="12">
    <location>
        <begin position="48"/>
        <end position="121"/>
    </location>
</feature>
<dbReference type="HAMAP" id="MF_01884">
    <property type="entry name" value="Rho"/>
    <property type="match status" value="1"/>
</dbReference>
<comment type="caution">
    <text evidence="13">The sequence shown here is derived from an EMBL/GenBank/DDBJ whole genome shotgun (WGS) entry which is preliminary data.</text>
</comment>
<dbReference type="Pfam" id="PF07498">
    <property type="entry name" value="Rho_N"/>
    <property type="match status" value="1"/>
</dbReference>
<dbReference type="PANTHER" id="PTHR46425:SF1">
    <property type="entry name" value="TRANSCRIPTION TERMINATION FACTOR RHO"/>
    <property type="match status" value="1"/>
</dbReference>
<dbReference type="GO" id="GO:0003723">
    <property type="term" value="F:RNA binding"/>
    <property type="evidence" value="ECO:0007669"/>
    <property type="project" value="UniProtKB-UniRule"/>
</dbReference>
<dbReference type="InterPro" id="IPR027417">
    <property type="entry name" value="P-loop_NTPase"/>
</dbReference>
<dbReference type="InterPro" id="IPR003593">
    <property type="entry name" value="AAA+_ATPase"/>
</dbReference>
<evidence type="ECO:0000256" key="6">
    <source>
        <dbReference type="ARBA" id="ARBA00022884"/>
    </source>
</evidence>
<evidence type="ECO:0000313" key="14">
    <source>
        <dbReference type="Proteomes" id="UP000179157"/>
    </source>
</evidence>
<dbReference type="Pfam" id="PF00006">
    <property type="entry name" value="ATP-synt_ab"/>
    <property type="match status" value="1"/>
</dbReference>
<evidence type="ECO:0000259" key="12">
    <source>
        <dbReference type="PROSITE" id="PS51856"/>
    </source>
</evidence>
<dbReference type="InterPro" id="IPR004665">
    <property type="entry name" value="Term_rho"/>
</dbReference>
<dbReference type="SMART" id="SM00959">
    <property type="entry name" value="Rho_N"/>
    <property type="match status" value="1"/>
</dbReference>
<dbReference type="InterPro" id="IPR011113">
    <property type="entry name" value="Rho_RNA-bd"/>
</dbReference>
<dbReference type="InterPro" id="IPR012340">
    <property type="entry name" value="NA-bd_OB-fold"/>
</dbReference>
<comment type="function">
    <text evidence="9">Facilitates transcription termination by a mechanism that involves Rho binding to the nascent RNA, activation of Rho's RNA-dependent ATPase activity, and release of the mRNA from the DNA template.</text>
</comment>
<proteinExistence type="inferred from homology"/>
<evidence type="ECO:0000256" key="5">
    <source>
        <dbReference type="ARBA" id="ARBA00022840"/>
    </source>
</evidence>
<keyword evidence="3 9" id="KW-0378">Hydrolase</keyword>
<keyword evidence="8 9" id="KW-0804">Transcription</keyword>
<keyword evidence="6 9" id="KW-0694">RNA-binding</keyword>
<dbReference type="InterPro" id="IPR036269">
    <property type="entry name" value="Rho_N_sf"/>
</dbReference>
<feature type="binding site" evidence="9">
    <location>
        <position position="207"/>
    </location>
    <ligand>
        <name>ATP</name>
        <dbReference type="ChEBI" id="CHEBI:30616"/>
    </ligand>
</feature>
<dbReference type="SUPFAM" id="SSF52540">
    <property type="entry name" value="P-loop containing nucleoside triphosphate hydrolases"/>
    <property type="match status" value="1"/>
</dbReference>
<evidence type="ECO:0000256" key="10">
    <source>
        <dbReference type="NCBIfam" id="TIGR00767"/>
    </source>
</evidence>
<dbReference type="EMBL" id="MFGX01000098">
    <property type="protein sequence ID" value="OGF53690.1"/>
    <property type="molecule type" value="Genomic_DNA"/>
</dbReference>
<protein>
    <recommendedName>
        <fullName evidence="9 10">Transcription termination factor Rho</fullName>
        <ecNumber evidence="9 10">3.6.4.-</ecNumber>
    </recommendedName>
    <alternativeName>
        <fullName evidence="9">ATP-dependent helicase Rho</fullName>
    </alternativeName>
</protein>
<evidence type="ECO:0000256" key="2">
    <source>
        <dbReference type="ARBA" id="ARBA00022741"/>
    </source>
</evidence>
<comment type="subunit">
    <text evidence="9">Homohexamer. The homohexamer assembles into an open ring structure.</text>
</comment>
<keyword evidence="2 9" id="KW-0547">Nucleotide-binding</keyword>
<comment type="caution">
    <text evidence="9">Lacks conserved residue(s) required for the propagation of feature annotation.</text>
</comment>
<evidence type="ECO:0000256" key="4">
    <source>
        <dbReference type="ARBA" id="ARBA00022806"/>
    </source>
</evidence>
<dbReference type="Gene3D" id="2.40.50.140">
    <property type="entry name" value="Nucleic acid-binding proteins"/>
    <property type="match status" value="1"/>
</dbReference>
<dbReference type="NCBIfam" id="NF006886">
    <property type="entry name" value="PRK09376.1"/>
    <property type="match status" value="1"/>
</dbReference>
<dbReference type="Pfam" id="PF07497">
    <property type="entry name" value="Rho_RNA_bind"/>
    <property type="match status" value="1"/>
</dbReference>
<dbReference type="GO" id="GO:0016787">
    <property type="term" value="F:hydrolase activity"/>
    <property type="evidence" value="ECO:0007669"/>
    <property type="project" value="UniProtKB-KW"/>
</dbReference>
<dbReference type="GO" id="GO:0008186">
    <property type="term" value="F:ATP-dependent activity, acting on RNA"/>
    <property type="evidence" value="ECO:0007669"/>
    <property type="project" value="UniProtKB-UniRule"/>
</dbReference>
<reference evidence="13 14" key="1">
    <citation type="journal article" date="2016" name="Nat. Commun.">
        <title>Thousands of microbial genomes shed light on interconnected biogeochemical processes in an aquifer system.</title>
        <authorList>
            <person name="Anantharaman K."/>
            <person name="Brown C.T."/>
            <person name="Hug L.A."/>
            <person name="Sharon I."/>
            <person name="Castelle C.J."/>
            <person name="Probst A.J."/>
            <person name="Thomas B.C."/>
            <person name="Singh A."/>
            <person name="Wilkins M.J."/>
            <person name="Karaoz U."/>
            <person name="Brodie E.L."/>
            <person name="Williams K.H."/>
            <person name="Hubbard S.S."/>
            <person name="Banfield J.F."/>
        </authorList>
    </citation>
    <scope>NUCLEOTIDE SEQUENCE [LARGE SCALE GENOMIC DNA]</scope>
    <source>
        <strain evidence="14">RBG_16_55_9</strain>
    </source>
</reference>
<evidence type="ECO:0000256" key="3">
    <source>
        <dbReference type="ARBA" id="ARBA00022801"/>
    </source>
</evidence>
<dbReference type="SMART" id="SM00357">
    <property type="entry name" value="CSP"/>
    <property type="match status" value="1"/>
</dbReference>
<dbReference type="AlphaFoldDB" id="A0A1F5URF9"/>
<accession>A0A1F5URF9</accession>
<evidence type="ECO:0000256" key="7">
    <source>
        <dbReference type="ARBA" id="ARBA00023015"/>
    </source>
</evidence>
<dbReference type="GO" id="GO:0004386">
    <property type="term" value="F:helicase activity"/>
    <property type="evidence" value="ECO:0007669"/>
    <property type="project" value="UniProtKB-UniRule"/>
</dbReference>
<feature type="binding site" evidence="9">
    <location>
        <begin position="176"/>
        <end position="181"/>
    </location>
    <ligand>
        <name>ATP</name>
        <dbReference type="ChEBI" id="CHEBI:30616"/>
    </ligand>
</feature>
<keyword evidence="4 9" id="KW-0347">Helicase</keyword>
<evidence type="ECO:0000256" key="11">
    <source>
        <dbReference type="PROSITE-ProRule" id="PRU01203"/>
    </source>
</evidence>
<dbReference type="PANTHER" id="PTHR46425">
    <property type="entry name" value="TRANSCRIPTION TERMINATION FACTOR RHO"/>
    <property type="match status" value="1"/>
</dbReference>
<feature type="binding site" evidence="9">
    <location>
        <begin position="164"/>
        <end position="169"/>
    </location>
    <ligand>
        <name>ATP</name>
        <dbReference type="ChEBI" id="CHEBI:30616"/>
    </ligand>
</feature>
<dbReference type="Gene3D" id="3.40.50.300">
    <property type="entry name" value="P-loop containing nucleotide triphosphate hydrolases"/>
    <property type="match status" value="1"/>
</dbReference>
<evidence type="ECO:0000256" key="9">
    <source>
        <dbReference type="HAMAP-Rule" id="MF_01884"/>
    </source>
</evidence>
<name>A0A1F5URF9_FRAXR</name>
<dbReference type="InterPro" id="IPR000194">
    <property type="entry name" value="ATPase_F1/V1/A1_a/bsu_nucl-bd"/>
</dbReference>
<dbReference type="SMART" id="SM00382">
    <property type="entry name" value="AAA"/>
    <property type="match status" value="1"/>
</dbReference>
<dbReference type="SUPFAM" id="SSF50249">
    <property type="entry name" value="Nucleic acid-binding proteins"/>
    <property type="match status" value="1"/>
</dbReference>
<evidence type="ECO:0000256" key="8">
    <source>
        <dbReference type="ARBA" id="ARBA00023163"/>
    </source>
</evidence>
<sequence>MDISDLRSKSTKDLRDIAEQYGINGLSQMKKEELVWAILDAIAQKEGLSIKDGVLEILPDGYGFLRDKSCLPGKNDIYVSPSQIKRFGLKDGDIVRGTVRPPKEEEKYYALLKVQEIDFNDPETIRHRTDFSDLTPYHPTGQIRLEHDPEEFSTRILDLFAPIGKGQRGLVVSPPKAGKTTLLKHIAHGIMANHPEIYLTVLLVDERPEEVTDIKLSLEKGVGMLKHEPEVVWATFDQKPEIHTRIAELVISKAKRLVEHGFDVVILMDSITRLARAYNLSITPSGKLLSGGMDPTALYKPKEFFGAARNIVDLSVPRDQNGHPPSRGSLTVIGTALIDTGSRLDQVVFEEFKGTGNMELVLDRNLSNRRIFPAIDLDLSSTRKEELLLEPDTRRRVWILRKMIGDMNDKNKALAFILSEMAKTETNEQFLNNMKSE</sequence>
<dbReference type="PROSITE" id="PS51856">
    <property type="entry name" value="RHO_RNA_BD"/>
    <property type="match status" value="1"/>
</dbReference>
<dbReference type="STRING" id="1817864.A2Z21_01385"/>
<dbReference type="CDD" id="cd04459">
    <property type="entry name" value="Rho_CSD"/>
    <property type="match status" value="1"/>
</dbReference>